<name>A0A1F6TQX4_9PROT</name>
<feature type="transmembrane region" description="Helical" evidence="3">
    <location>
        <begin position="7"/>
        <end position="27"/>
    </location>
</feature>
<keyword evidence="3" id="KW-1133">Transmembrane helix</keyword>
<feature type="domain" description="YknX-like beta-barrel" evidence="5">
    <location>
        <begin position="155"/>
        <end position="228"/>
    </location>
</feature>
<dbReference type="SUPFAM" id="SSF111369">
    <property type="entry name" value="HlyD-like secretion proteins"/>
    <property type="match status" value="1"/>
</dbReference>
<dbReference type="Gene3D" id="2.40.420.20">
    <property type="match status" value="1"/>
</dbReference>
<dbReference type="Gene3D" id="2.40.50.100">
    <property type="match status" value="1"/>
</dbReference>
<sequence>MRDHRKAIVIGVLAVLVVGGAVVYWRAGREAEPAYREVVVTRGDLEVTILSTGMVQPQNRLEIKAPIPGRAEEVLVVEGQTVAKGRILAWMSSTERAALIDAARAQGPEELKRWEELYRATPILAPIGGTVILRNIEPGQTFTVNDAVFVMSDRLTVKAQVDETDIAQIRLRQKARVVLDAYPDRLIAGVVEKIAYDAKTVSNVTTYEVEVLPDQIPAFMRSGMTVNVSFTVATRRGVLLAPSDAVRSRDGRAYVLPAPAKKGAAPVEREIRAGMSDGRHIEVLEGAAEGERLLAKRLRTGASGETSSPLMPFGRRR</sequence>
<dbReference type="GO" id="GO:0030313">
    <property type="term" value="C:cell envelope"/>
    <property type="evidence" value="ECO:0007669"/>
    <property type="project" value="UniProtKB-SubCell"/>
</dbReference>
<dbReference type="InterPro" id="IPR058647">
    <property type="entry name" value="BSH_CzcB-like"/>
</dbReference>
<evidence type="ECO:0000256" key="1">
    <source>
        <dbReference type="ARBA" id="ARBA00004196"/>
    </source>
</evidence>
<evidence type="ECO:0000256" key="3">
    <source>
        <dbReference type="SAM" id="Phobius"/>
    </source>
</evidence>
<evidence type="ECO:0000259" key="5">
    <source>
        <dbReference type="Pfam" id="PF25990"/>
    </source>
</evidence>
<comment type="caution">
    <text evidence="6">The sequence shown here is derived from an EMBL/GenBank/DDBJ whole genome shotgun (WGS) entry which is preliminary data.</text>
</comment>
<keyword evidence="2" id="KW-0175">Coiled coil</keyword>
<feature type="domain" description="CzcB-like barrel-sandwich hybrid" evidence="4">
    <location>
        <begin position="62"/>
        <end position="153"/>
    </location>
</feature>
<dbReference type="AlphaFoldDB" id="A0A1F6TQX4"/>
<gene>
    <name evidence="6" type="ORF">A2637_01170</name>
</gene>
<evidence type="ECO:0000313" key="7">
    <source>
        <dbReference type="Proteomes" id="UP000179360"/>
    </source>
</evidence>
<dbReference type="PANTHER" id="PTHR32347">
    <property type="entry name" value="EFFLUX SYSTEM COMPONENT YKNX-RELATED"/>
    <property type="match status" value="1"/>
</dbReference>
<keyword evidence="3" id="KW-0812">Transmembrane</keyword>
<dbReference type="Pfam" id="PF25973">
    <property type="entry name" value="BSH_CzcB"/>
    <property type="match status" value="1"/>
</dbReference>
<comment type="subcellular location">
    <subcellularLocation>
        <location evidence="1">Cell envelope</location>
    </subcellularLocation>
</comment>
<dbReference type="EMBL" id="MFSY01000019">
    <property type="protein sequence ID" value="OGI47466.1"/>
    <property type="molecule type" value="Genomic_DNA"/>
</dbReference>
<reference evidence="6 7" key="1">
    <citation type="journal article" date="2016" name="Nat. Commun.">
        <title>Thousands of microbial genomes shed light on interconnected biogeochemical processes in an aquifer system.</title>
        <authorList>
            <person name="Anantharaman K."/>
            <person name="Brown C.T."/>
            <person name="Hug L.A."/>
            <person name="Sharon I."/>
            <person name="Castelle C.J."/>
            <person name="Probst A.J."/>
            <person name="Thomas B.C."/>
            <person name="Singh A."/>
            <person name="Wilkins M.J."/>
            <person name="Karaoz U."/>
            <person name="Brodie E.L."/>
            <person name="Williams K.H."/>
            <person name="Hubbard S.S."/>
            <person name="Banfield J.F."/>
        </authorList>
    </citation>
    <scope>NUCLEOTIDE SEQUENCE [LARGE SCALE GENOMIC DNA]</scope>
</reference>
<evidence type="ECO:0000313" key="6">
    <source>
        <dbReference type="EMBL" id="OGI47466.1"/>
    </source>
</evidence>
<dbReference type="Gene3D" id="2.40.30.170">
    <property type="match status" value="1"/>
</dbReference>
<organism evidence="6 7">
    <name type="scientific">Candidatus Muproteobacteria bacterium RIFCSPHIGHO2_01_FULL_65_16</name>
    <dbReference type="NCBI Taxonomy" id="1817764"/>
    <lineage>
        <taxon>Bacteria</taxon>
        <taxon>Pseudomonadati</taxon>
        <taxon>Pseudomonadota</taxon>
        <taxon>Candidatus Muproteobacteria</taxon>
    </lineage>
</organism>
<protein>
    <submittedName>
        <fullName evidence="6">Macrolide transporter</fullName>
    </submittedName>
</protein>
<dbReference type="Proteomes" id="UP000179360">
    <property type="component" value="Unassembled WGS sequence"/>
</dbReference>
<dbReference type="Pfam" id="PF25990">
    <property type="entry name" value="Beta-barrel_YknX"/>
    <property type="match status" value="1"/>
</dbReference>
<evidence type="ECO:0000256" key="2">
    <source>
        <dbReference type="ARBA" id="ARBA00023054"/>
    </source>
</evidence>
<proteinExistence type="predicted"/>
<dbReference type="InterPro" id="IPR058636">
    <property type="entry name" value="Beta-barrel_YknX"/>
</dbReference>
<accession>A0A1F6TQX4</accession>
<evidence type="ECO:0000259" key="4">
    <source>
        <dbReference type="Pfam" id="PF25973"/>
    </source>
</evidence>
<dbReference type="STRING" id="1817764.A2637_01170"/>
<dbReference type="InterPro" id="IPR050465">
    <property type="entry name" value="UPF0194_transport"/>
</dbReference>
<keyword evidence="3" id="KW-0472">Membrane</keyword>